<dbReference type="EMBL" id="JAJJMN010000002">
    <property type="protein sequence ID" value="MCC9019554.1"/>
    <property type="molecule type" value="Genomic_DNA"/>
</dbReference>
<keyword evidence="3" id="KW-0732">Signal</keyword>
<keyword evidence="5" id="KW-1185">Reference proteome</keyword>
<protein>
    <recommendedName>
        <fullName evidence="6">Tetratricopeptide repeat protein</fullName>
    </recommendedName>
</protein>
<feature type="signal peptide" evidence="3">
    <location>
        <begin position="1"/>
        <end position="23"/>
    </location>
</feature>
<dbReference type="InterPro" id="IPR011990">
    <property type="entry name" value="TPR-like_helical_dom_sf"/>
</dbReference>
<sequence length="492" mass="57581">MMNSKFVACLLLNLFLTPLFSQSKEVVDSLLRENRKIVSLKEVLVNTDKAFRIAKSINYEEGVLRAELEKIIVFFYQDNINKGAERIKKIEPEILKSNNIFLITRLRTIKGTMYLRLHMKSLAKTEFNNALFYSDRILDDDQRHYVKQLAYYGLAFVANESGIKNSEYLVFRYLKKSYQEASLIKDVSLLDGLVVICDVLGAYYSDRKDFTSAKFYLKKSLIISKKAECVRCQVYSFSRIGRMYYNMEDYVNAMKNYEKSLEISKLSGNLVAMEDIYRELAIVYDKLDNDEKLKESLRNLTLVRDSIRNNDDLAIGSTVKNITGDLDLKHKKNVSYLKIYIIIGSILCFILFYVILMYLKKYKAEKNNNDKLEKDLIAKTHFIQSLNSNKSIAEKEEELKTVIRMAIKNDVLFFQTFNELFPDFKDKLLQLDPFFKIVDLKFCSYLKLNFDTKEIARYTGNSVRSVESKKYRLRKKMGISSQEDINAWFFNL</sequence>
<dbReference type="SUPFAM" id="SSF46894">
    <property type="entry name" value="C-terminal effector domain of the bipartite response regulators"/>
    <property type="match status" value="1"/>
</dbReference>
<accession>A0ABS8M410</accession>
<feature type="repeat" description="TPR" evidence="1">
    <location>
        <begin position="234"/>
        <end position="267"/>
    </location>
</feature>
<evidence type="ECO:0008006" key="6">
    <source>
        <dbReference type="Google" id="ProtNLM"/>
    </source>
</evidence>
<organism evidence="4 5">
    <name type="scientific">Flavobacterium lipolyticum</name>
    <dbReference type="NCBI Taxonomy" id="2893754"/>
    <lineage>
        <taxon>Bacteria</taxon>
        <taxon>Pseudomonadati</taxon>
        <taxon>Bacteroidota</taxon>
        <taxon>Flavobacteriia</taxon>
        <taxon>Flavobacteriales</taxon>
        <taxon>Flavobacteriaceae</taxon>
        <taxon>Flavobacterium</taxon>
    </lineage>
</organism>
<dbReference type="SMART" id="SM00028">
    <property type="entry name" value="TPR"/>
    <property type="match status" value="2"/>
</dbReference>
<dbReference type="Gene3D" id="1.25.40.10">
    <property type="entry name" value="Tetratricopeptide repeat domain"/>
    <property type="match status" value="1"/>
</dbReference>
<evidence type="ECO:0000313" key="5">
    <source>
        <dbReference type="Proteomes" id="UP001430700"/>
    </source>
</evidence>
<evidence type="ECO:0000256" key="1">
    <source>
        <dbReference type="PROSITE-ProRule" id="PRU00339"/>
    </source>
</evidence>
<comment type="caution">
    <text evidence="4">The sequence shown here is derived from an EMBL/GenBank/DDBJ whole genome shotgun (WGS) entry which is preliminary data.</text>
</comment>
<gene>
    <name evidence="4" type="ORF">LNQ34_17410</name>
</gene>
<keyword evidence="2" id="KW-1133">Transmembrane helix</keyword>
<dbReference type="PROSITE" id="PS50005">
    <property type="entry name" value="TPR"/>
    <property type="match status" value="1"/>
</dbReference>
<dbReference type="SUPFAM" id="SSF48452">
    <property type="entry name" value="TPR-like"/>
    <property type="match status" value="1"/>
</dbReference>
<name>A0ABS8M410_9FLAO</name>
<evidence type="ECO:0000256" key="2">
    <source>
        <dbReference type="SAM" id="Phobius"/>
    </source>
</evidence>
<keyword evidence="2" id="KW-0812">Transmembrane</keyword>
<dbReference type="InterPro" id="IPR019734">
    <property type="entry name" value="TPR_rpt"/>
</dbReference>
<dbReference type="Proteomes" id="UP001430700">
    <property type="component" value="Unassembled WGS sequence"/>
</dbReference>
<feature type="chain" id="PRO_5046112292" description="Tetratricopeptide repeat protein" evidence="3">
    <location>
        <begin position="24"/>
        <end position="492"/>
    </location>
</feature>
<evidence type="ECO:0000256" key="3">
    <source>
        <dbReference type="SAM" id="SignalP"/>
    </source>
</evidence>
<keyword evidence="2" id="KW-0472">Membrane</keyword>
<dbReference type="InterPro" id="IPR016032">
    <property type="entry name" value="Sig_transdc_resp-reg_C-effctor"/>
</dbReference>
<keyword evidence="1" id="KW-0802">TPR repeat</keyword>
<feature type="transmembrane region" description="Helical" evidence="2">
    <location>
        <begin position="339"/>
        <end position="359"/>
    </location>
</feature>
<reference evidence="4" key="1">
    <citation type="submission" date="2021-11" db="EMBL/GenBank/DDBJ databases">
        <title>Description of novel Flavobacterium species.</title>
        <authorList>
            <person name="Saticioglu I.B."/>
            <person name="Ay H."/>
            <person name="Altun S."/>
            <person name="Duman M."/>
        </authorList>
    </citation>
    <scope>NUCLEOTIDE SEQUENCE</scope>
    <source>
        <strain evidence="4">F-126</strain>
    </source>
</reference>
<proteinExistence type="predicted"/>
<dbReference type="RefSeq" id="WP_230000634.1">
    <property type="nucleotide sequence ID" value="NZ_JAJJMN010000002.1"/>
</dbReference>
<evidence type="ECO:0000313" key="4">
    <source>
        <dbReference type="EMBL" id="MCC9019554.1"/>
    </source>
</evidence>